<dbReference type="Pfam" id="PF21274">
    <property type="entry name" value="Rng_hyd_C"/>
    <property type="match status" value="1"/>
</dbReference>
<proteinExistence type="predicted"/>
<evidence type="ECO:0000313" key="6">
    <source>
        <dbReference type="Proteomes" id="UP000308697"/>
    </source>
</evidence>
<name>A0A4U0MTW5_9ACTN</name>
<evidence type="ECO:0000256" key="1">
    <source>
        <dbReference type="ARBA" id="ARBA00001974"/>
    </source>
</evidence>
<dbReference type="AlphaFoldDB" id="A0A4U0MTW5"/>
<dbReference type="OrthoDB" id="8670884at2"/>
<dbReference type="SUPFAM" id="SSF51905">
    <property type="entry name" value="FAD/NAD(P)-binding domain"/>
    <property type="match status" value="1"/>
</dbReference>
<dbReference type="InterPro" id="IPR050641">
    <property type="entry name" value="RIFMO-like"/>
</dbReference>
<dbReference type="PANTHER" id="PTHR43004">
    <property type="entry name" value="TRK SYSTEM POTASSIUM UPTAKE PROTEIN"/>
    <property type="match status" value="1"/>
</dbReference>
<accession>A0A4U0MTW5</accession>
<gene>
    <name evidence="5" type="ORF">FCH28_29165</name>
</gene>
<dbReference type="GO" id="GO:0071949">
    <property type="term" value="F:FAD binding"/>
    <property type="evidence" value="ECO:0007669"/>
    <property type="project" value="InterPro"/>
</dbReference>
<comment type="cofactor">
    <cofactor evidence="1">
        <name>FAD</name>
        <dbReference type="ChEBI" id="CHEBI:57692"/>
    </cofactor>
</comment>
<keyword evidence="3" id="KW-0274">FAD</keyword>
<dbReference type="RefSeq" id="WP_136743186.1">
    <property type="nucleotide sequence ID" value="NZ_SUMB01000012.1"/>
</dbReference>
<dbReference type="GO" id="GO:0016709">
    <property type="term" value="F:oxidoreductase activity, acting on paired donors, with incorporation or reduction of molecular oxygen, NAD(P)H as one donor, and incorporation of one atom of oxygen"/>
    <property type="evidence" value="ECO:0007669"/>
    <property type="project" value="UniProtKB-ARBA"/>
</dbReference>
<sequence length="492" mass="53420">MREEAQVVIAGGGPVGMLMAAELAGYGVDTVVLETKGTTDRHPKAGTLHARTVQSLVRRGYLDHPPLSSGTGTVATPFHFGGFPVLTITTPAAEPTPLLKRSQADLESEFETQARKRGARVLREYEVTEVDQTEGYAEAVAEGPDGVRRFRAEYLVGADGARSTVRERLGFSADIHPPTVSAMMGVVRPTEPGSVPQGWQRTPRGWIVGREQRDGHHLVRTLNYAGAHPDRHSPLTRQELQDELSWIAGRDIPLADAQSLSRFSDFTRLVHRYRQGRVFLAGDAAHVHFPIGGQGLSTGLLDVLNLAWKLAHALRGTAGAGLLDTYEDERRPAAQRVVDNTRAQLVLMRPESDLDPLRELVGELITLEQGSHLVGGLISAQDTVHPSRSGRASAWEGRFLDNVPLTTDDEGPTDVVGLLRDGRPTLLLLGAGHEATAAAADGWSHVVRTVRAEPQPSLPYDALLVRPDGYVAWTPDGDDLADSLRTWFGDPR</sequence>
<dbReference type="Proteomes" id="UP000308697">
    <property type="component" value="Unassembled WGS sequence"/>
</dbReference>
<dbReference type="PANTHER" id="PTHR43004:SF19">
    <property type="entry name" value="BINDING MONOOXYGENASE, PUTATIVE (JCVI)-RELATED"/>
    <property type="match status" value="1"/>
</dbReference>
<dbReference type="PRINTS" id="PR00420">
    <property type="entry name" value="RNGMNOXGNASE"/>
</dbReference>
<keyword evidence="2" id="KW-0285">Flavoprotein</keyword>
<dbReference type="Gene3D" id="3.30.70.2450">
    <property type="match status" value="1"/>
</dbReference>
<comment type="caution">
    <text evidence="5">The sequence shown here is derived from an EMBL/GenBank/DDBJ whole genome shotgun (WGS) entry which is preliminary data.</text>
</comment>
<protein>
    <recommendedName>
        <fullName evidence="4">FAD-binding domain-containing protein</fullName>
    </recommendedName>
</protein>
<evidence type="ECO:0000259" key="4">
    <source>
        <dbReference type="Pfam" id="PF01494"/>
    </source>
</evidence>
<keyword evidence="6" id="KW-1185">Reference proteome</keyword>
<evidence type="ECO:0000256" key="2">
    <source>
        <dbReference type="ARBA" id="ARBA00022630"/>
    </source>
</evidence>
<dbReference type="InterPro" id="IPR036188">
    <property type="entry name" value="FAD/NAD-bd_sf"/>
</dbReference>
<organism evidence="5 6">
    <name type="scientific">Streptomyces piniterrae</name>
    <dbReference type="NCBI Taxonomy" id="2571125"/>
    <lineage>
        <taxon>Bacteria</taxon>
        <taxon>Bacillati</taxon>
        <taxon>Actinomycetota</taxon>
        <taxon>Actinomycetes</taxon>
        <taxon>Kitasatosporales</taxon>
        <taxon>Streptomycetaceae</taxon>
        <taxon>Streptomyces</taxon>
    </lineage>
</organism>
<dbReference type="Pfam" id="PF01494">
    <property type="entry name" value="FAD_binding_3"/>
    <property type="match status" value="1"/>
</dbReference>
<dbReference type="InterPro" id="IPR002938">
    <property type="entry name" value="FAD-bd"/>
</dbReference>
<dbReference type="Gene3D" id="3.40.30.120">
    <property type="match status" value="1"/>
</dbReference>
<dbReference type="EMBL" id="SUMB01000012">
    <property type="protein sequence ID" value="TJZ44427.1"/>
    <property type="molecule type" value="Genomic_DNA"/>
</dbReference>
<feature type="domain" description="FAD-binding" evidence="4">
    <location>
        <begin position="4"/>
        <end position="341"/>
    </location>
</feature>
<evidence type="ECO:0000313" key="5">
    <source>
        <dbReference type="EMBL" id="TJZ44427.1"/>
    </source>
</evidence>
<evidence type="ECO:0000256" key="3">
    <source>
        <dbReference type="ARBA" id="ARBA00022827"/>
    </source>
</evidence>
<reference evidence="5 6" key="1">
    <citation type="submission" date="2019-04" db="EMBL/GenBank/DDBJ databases">
        <title>Streptomyces piniterrae sp. nov., a heliquinomycin-producing actinomycete isolated from rhizosphere soil of Pinus yunnanensis.</title>
        <authorList>
            <person name="Zhuang X."/>
            <person name="Zhao J."/>
        </authorList>
    </citation>
    <scope>NUCLEOTIDE SEQUENCE [LARGE SCALE GENOMIC DNA]</scope>
    <source>
        <strain evidence="6">jys28</strain>
    </source>
</reference>
<dbReference type="Gene3D" id="3.50.50.60">
    <property type="entry name" value="FAD/NAD(P)-binding domain"/>
    <property type="match status" value="1"/>
</dbReference>